<reference evidence="11 17" key="3">
    <citation type="submission" date="2018-04" db="EMBL/GenBank/DDBJ databases">
        <title>Subsurface microbial communities from deep shales in Ohio and West Virginia, USA.</title>
        <authorList>
            <person name="Wrighton K."/>
        </authorList>
    </citation>
    <scope>NUCLEOTIDE SEQUENCE [LARGE SCALE GENOMIC DNA]</scope>
    <source>
        <strain evidence="15 18">DSMZ 11287</strain>
        <strain evidence="11 17">MSL28</strain>
    </source>
</reference>
<dbReference type="EMBL" id="QICM01000059">
    <property type="protein sequence ID" value="PXV60138.1"/>
    <property type="molecule type" value="Genomic_DNA"/>
</dbReference>
<dbReference type="SMART" id="SM00465">
    <property type="entry name" value="GIYc"/>
    <property type="match status" value="1"/>
</dbReference>
<evidence type="ECO:0000256" key="4">
    <source>
        <dbReference type="ARBA" id="ARBA00022881"/>
    </source>
</evidence>
<keyword evidence="6 7" id="KW-0742">SOS response</keyword>
<dbReference type="PROSITE" id="PS50164">
    <property type="entry name" value="GIY_YIG"/>
    <property type="match status" value="1"/>
</dbReference>
<dbReference type="EMBL" id="FNEH01000011">
    <property type="protein sequence ID" value="SDI68407.1"/>
    <property type="molecule type" value="Genomic_DNA"/>
</dbReference>
<evidence type="ECO:0000256" key="5">
    <source>
        <dbReference type="ARBA" id="ARBA00023204"/>
    </source>
</evidence>
<reference evidence="14 19" key="4">
    <citation type="submission" date="2019-03" db="EMBL/GenBank/DDBJ databases">
        <title>Deep subsurface shale carbon reservoir microbial communities from Ohio and West Virginia, USA.</title>
        <authorList>
            <person name="Wrighton K."/>
        </authorList>
    </citation>
    <scope>NUCLEOTIDE SEQUENCE [LARGE SCALE GENOMIC DNA]</scope>
    <source>
        <strain evidence="14 19">UTICA-S4D12</strain>
    </source>
</reference>
<evidence type="ECO:0000313" key="18">
    <source>
        <dbReference type="Proteomes" id="UP000295472"/>
    </source>
</evidence>
<dbReference type="FunFam" id="3.30.420.340:FF:000002">
    <property type="entry name" value="UvrABC system protein C"/>
    <property type="match status" value="1"/>
</dbReference>
<dbReference type="PROSITE" id="PS50165">
    <property type="entry name" value="UVRC"/>
    <property type="match status" value="1"/>
</dbReference>
<dbReference type="InterPro" id="IPR035901">
    <property type="entry name" value="GIY-YIG_endonuc_sf"/>
</dbReference>
<dbReference type="Gene3D" id="3.40.1440.10">
    <property type="entry name" value="GIY-YIG endonuclease"/>
    <property type="match status" value="1"/>
</dbReference>
<dbReference type="Pfam" id="PF02151">
    <property type="entry name" value="UVR"/>
    <property type="match status" value="1"/>
</dbReference>
<dbReference type="Proteomes" id="UP000295758">
    <property type="component" value="Unassembled WGS sequence"/>
</dbReference>
<dbReference type="Pfam" id="PF01541">
    <property type="entry name" value="GIY-YIG"/>
    <property type="match status" value="1"/>
</dbReference>
<protein>
    <recommendedName>
        <fullName evidence="7">UvrABC system protein C</fullName>
        <shortName evidence="7">Protein UvrC</shortName>
    </recommendedName>
    <alternativeName>
        <fullName evidence="7">Excinuclease ABC subunit C</fullName>
    </alternativeName>
</protein>
<dbReference type="Pfam" id="PF08459">
    <property type="entry name" value="UvrC_RNaseH_dom"/>
    <property type="match status" value="1"/>
</dbReference>
<evidence type="ECO:0000259" key="9">
    <source>
        <dbReference type="PROSITE" id="PS50164"/>
    </source>
</evidence>
<reference evidence="13 16" key="1">
    <citation type="submission" date="2016-10" db="EMBL/GenBank/DDBJ databases">
        <authorList>
            <person name="de Groot N.N."/>
        </authorList>
    </citation>
    <scope>NUCLEOTIDE SEQUENCE [LARGE SCALE GENOMIC DNA]</scope>
    <source>
        <strain evidence="13 16">WG7</strain>
    </source>
</reference>
<sequence>MTDNENRKEHIEAQLKELPRQPGVYLMKDETGMIIYVGKAKSLRSRIRSYFRKNDQTYKTRMLVKYIDDFDYIMTDTEVEAYILEANLIKKHQPKFNIRLKDDKTYPYIKVTKNVDFPRVFKTRIVKNDGAEYFGPFADVDAIYKTLDVIKDIFKLRSCKKELKADEPEDRPCLNYYIDKCLGPCIGAVSKEDYHELIDQVCLFLSGRQTELKQQVEKKMKEAAAERNFEKAARFRDALEAFKKLSESQKVMTDKNIDQDVAALVQGEEDNACAQLLLVRNGRLIGQEYFILQGTAEESKEETMASFLQQYYEQAAGIPDELLLNTKINYQELLAERLADFKGKNVSIQYPQKGDKKKMLLMAERNAEQNLKKEDIRSKYEKQRTSGAVEKLGKILGMENDPYHIEGFDISNIQGTDSVASMVVFKNGRPSKQDYRRFKIKTVEGPDDFSSMKEVVERRYARLLREDRKLPDLILIDGGKGQLNAAYEILELLGIEDLPIIGLAKREEEIFMPGESEPITLPHHTPTLQLLQRIRDEAHRFAVSYHRKLRSRRLTHSMLDEIPGVGETRRNALLQHFGSLAKIREAKIWQLKEVDGISGKTARKIYDYLRENMRVY</sequence>
<dbReference type="SUPFAM" id="SSF47781">
    <property type="entry name" value="RuvA domain 2-like"/>
    <property type="match status" value="1"/>
</dbReference>
<evidence type="ECO:0000313" key="15">
    <source>
        <dbReference type="EMBL" id="TDX35895.1"/>
    </source>
</evidence>
<dbReference type="InterPro" id="IPR004791">
    <property type="entry name" value="UvrC"/>
</dbReference>
<name>A0A1G6LB18_9FIRM</name>
<dbReference type="GeneID" id="57013988"/>
<dbReference type="Proteomes" id="UP000247389">
    <property type="component" value="Unassembled WGS sequence"/>
</dbReference>
<evidence type="ECO:0000313" key="17">
    <source>
        <dbReference type="Proteomes" id="UP000247389"/>
    </source>
</evidence>
<reference evidence="12 20" key="2">
    <citation type="submission" date="2016-10" db="EMBL/GenBank/DDBJ databases">
        <authorList>
            <person name="Varghese N."/>
            <person name="Submissions S."/>
        </authorList>
    </citation>
    <scope>NUCLEOTIDE SEQUENCE [LARGE SCALE GENOMIC DNA]</scope>
    <source>
        <strain evidence="12 20">WG10</strain>
    </source>
</reference>
<dbReference type="InterPro" id="IPR038476">
    <property type="entry name" value="UvrC_RNase_H_dom_sf"/>
</dbReference>
<evidence type="ECO:0000313" key="13">
    <source>
        <dbReference type="EMBL" id="SDI68407.1"/>
    </source>
</evidence>
<dbReference type="EMBL" id="SOEF01000056">
    <property type="protein sequence ID" value="TDX35895.1"/>
    <property type="molecule type" value="Genomic_DNA"/>
</dbReference>
<evidence type="ECO:0000259" key="10">
    <source>
        <dbReference type="PROSITE" id="PS50165"/>
    </source>
</evidence>
<dbReference type="Pfam" id="PF14520">
    <property type="entry name" value="HHH_5"/>
    <property type="match status" value="1"/>
</dbReference>
<keyword evidence="1 7" id="KW-0963">Cytoplasm</keyword>
<comment type="subcellular location">
    <subcellularLocation>
        <location evidence="7">Cytoplasm</location>
    </subcellularLocation>
</comment>
<evidence type="ECO:0000256" key="7">
    <source>
        <dbReference type="HAMAP-Rule" id="MF_00203"/>
    </source>
</evidence>
<evidence type="ECO:0000256" key="2">
    <source>
        <dbReference type="ARBA" id="ARBA00022763"/>
    </source>
</evidence>
<evidence type="ECO:0000313" key="11">
    <source>
        <dbReference type="EMBL" id="PXV60138.1"/>
    </source>
</evidence>
<dbReference type="InterPro" id="IPR047296">
    <property type="entry name" value="GIY-YIG_UvrC_Cho"/>
</dbReference>
<dbReference type="SUPFAM" id="SSF82771">
    <property type="entry name" value="GIY-YIG endonuclease"/>
    <property type="match status" value="1"/>
</dbReference>
<dbReference type="Gene3D" id="4.10.860.10">
    <property type="entry name" value="UVR domain"/>
    <property type="match status" value="1"/>
</dbReference>
<keyword evidence="5 7" id="KW-0234">DNA repair</keyword>
<dbReference type="RefSeq" id="WP_089717644.1">
    <property type="nucleotide sequence ID" value="NZ_FMYT01000006.1"/>
</dbReference>
<dbReference type="Proteomes" id="UP000324896">
    <property type="component" value="Unassembled WGS sequence"/>
</dbReference>
<dbReference type="Pfam" id="PF22920">
    <property type="entry name" value="UvrC_RNaseH"/>
    <property type="match status" value="1"/>
</dbReference>
<dbReference type="EMBL" id="SOAA01000014">
    <property type="protein sequence ID" value="TDS30722.1"/>
    <property type="molecule type" value="Genomic_DNA"/>
</dbReference>
<keyword evidence="4 7" id="KW-0267">Excision nuclease</keyword>
<gene>
    <name evidence="7" type="primary">uvrC</name>
    <name evidence="14" type="ORF">BY453_11465</name>
    <name evidence="15" type="ORF">C7954_1561</name>
    <name evidence="11" type="ORF">C8C78_1594</name>
    <name evidence="12" type="ORF">SAMN04488597_1061</name>
    <name evidence="13" type="ORF">SAMN04515654_11191</name>
</gene>
<evidence type="ECO:0000313" key="12">
    <source>
        <dbReference type="EMBL" id="SDC40652.1"/>
    </source>
</evidence>
<dbReference type="GO" id="GO:0009381">
    <property type="term" value="F:excinuclease ABC activity"/>
    <property type="evidence" value="ECO:0007669"/>
    <property type="project" value="UniProtKB-UniRule"/>
</dbReference>
<comment type="subunit">
    <text evidence="7">Interacts with UvrB in an incision complex.</text>
</comment>
<evidence type="ECO:0000256" key="6">
    <source>
        <dbReference type="ARBA" id="ARBA00023236"/>
    </source>
</evidence>
<feature type="domain" description="GIY-YIG" evidence="9">
    <location>
        <begin position="20"/>
        <end position="98"/>
    </location>
</feature>
<dbReference type="NCBIfam" id="NF001824">
    <property type="entry name" value="PRK00558.1-5"/>
    <property type="match status" value="1"/>
</dbReference>
<dbReference type="InterPro" id="IPR003583">
    <property type="entry name" value="Hlx-hairpin-Hlx_DNA-bd_motif"/>
</dbReference>
<comment type="similarity">
    <text evidence="7">Belongs to the UvrC family.</text>
</comment>
<dbReference type="InterPro" id="IPR001943">
    <property type="entry name" value="UVR_dom"/>
</dbReference>
<dbReference type="FunFam" id="3.40.1440.10:FF:000001">
    <property type="entry name" value="UvrABC system protein C"/>
    <property type="match status" value="1"/>
</dbReference>
<dbReference type="PROSITE" id="PS50151">
    <property type="entry name" value="UVR"/>
    <property type="match status" value="1"/>
</dbReference>
<dbReference type="InterPro" id="IPR036876">
    <property type="entry name" value="UVR_dom_sf"/>
</dbReference>
<dbReference type="Proteomes" id="UP000295472">
    <property type="component" value="Unassembled WGS sequence"/>
</dbReference>
<dbReference type="GO" id="GO:0005737">
    <property type="term" value="C:cytoplasm"/>
    <property type="evidence" value="ECO:0007669"/>
    <property type="project" value="UniProtKB-SubCell"/>
</dbReference>
<dbReference type="GO" id="GO:0003677">
    <property type="term" value="F:DNA binding"/>
    <property type="evidence" value="ECO:0007669"/>
    <property type="project" value="UniProtKB-UniRule"/>
</dbReference>
<evidence type="ECO:0000256" key="3">
    <source>
        <dbReference type="ARBA" id="ARBA00022769"/>
    </source>
</evidence>
<dbReference type="SUPFAM" id="SSF46600">
    <property type="entry name" value="C-terminal UvrC-binding domain of UvrB"/>
    <property type="match status" value="1"/>
</dbReference>
<dbReference type="InterPro" id="IPR001162">
    <property type="entry name" value="UvrC_RNase_H_dom"/>
</dbReference>
<dbReference type="GO" id="GO:0009432">
    <property type="term" value="P:SOS response"/>
    <property type="evidence" value="ECO:0007669"/>
    <property type="project" value="UniProtKB-UniRule"/>
</dbReference>
<dbReference type="NCBIfam" id="TIGR00194">
    <property type="entry name" value="uvrC"/>
    <property type="match status" value="1"/>
</dbReference>
<dbReference type="InterPro" id="IPR050066">
    <property type="entry name" value="UvrABC_protein_C"/>
</dbReference>
<evidence type="ECO:0000313" key="19">
    <source>
        <dbReference type="Proteomes" id="UP000295758"/>
    </source>
</evidence>
<dbReference type="Gene3D" id="1.10.150.20">
    <property type="entry name" value="5' to 3' exonuclease, C-terminal subdomain"/>
    <property type="match status" value="1"/>
</dbReference>
<evidence type="ECO:0000313" key="14">
    <source>
        <dbReference type="EMBL" id="TDS30722.1"/>
    </source>
</evidence>
<dbReference type="PANTHER" id="PTHR30562:SF1">
    <property type="entry name" value="UVRABC SYSTEM PROTEIN C"/>
    <property type="match status" value="1"/>
</dbReference>
<evidence type="ECO:0000259" key="8">
    <source>
        <dbReference type="PROSITE" id="PS50151"/>
    </source>
</evidence>
<dbReference type="GO" id="GO:0006289">
    <property type="term" value="P:nucleotide-excision repair"/>
    <property type="evidence" value="ECO:0007669"/>
    <property type="project" value="UniProtKB-UniRule"/>
</dbReference>
<dbReference type="InterPro" id="IPR000305">
    <property type="entry name" value="GIY-YIG_endonuc"/>
</dbReference>
<keyword evidence="3 7" id="KW-0228">DNA excision</keyword>
<feature type="domain" description="UVR" evidence="8">
    <location>
        <begin position="210"/>
        <end position="245"/>
    </location>
</feature>
<evidence type="ECO:0000313" key="16">
    <source>
        <dbReference type="Proteomes" id="UP000198945"/>
    </source>
</evidence>
<proteinExistence type="inferred from homology"/>
<dbReference type="InterPro" id="IPR010994">
    <property type="entry name" value="RuvA_2-like"/>
</dbReference>
<dbReference type="GO" id="GO:0009380">
    <property type="term" value="C:excinuclease repair complex"/>
    <property type="evidence" value="ECO:0007669"/>
    <property type="project" value="InterPro"/>
</dbReference>
<organism evidence="12 20">
    <name type="scientific">Halanaerobium congolense</name>
    <dbReference type="NCBI Taxonomy" id="54121"/>
    <lineage>
        <taxon>Bacteria</taxon>
        <taxon>Bacillati</taxon>
        <taxon>Bacillota</taxon>
        <taxon>Clostridia</taxon>
        <taxon>Halanaerobiales</taxon>
        <taxon>Halanaerobiaceae</taxon>
        <taxon>Halanaerobium</taxon>
    </lineage>
</organism>
<accession>A0A1G6LB18</accession>
<dbReference type="SMART" id="SM00278">
    <property type="entry name" value="HhH1"/>
    <property type="match status" value="2"/>
</dbReference>
<dbReference type="EMBL" id="FMYT01000006">
    <property type="protein sequence ID" value="SDC40652.1"/>
    <property type="molecule type" value="Genomic_DNA"/>
</dbReference>
<dbReference type="AlphaFoldDB" id="A0A1G6LB18"/>
<evidence type="ECO:0000256" key="1">
    <source>
        <dbReference type="ARBA" id="ARBA00022490"/>
    </source>
</evidence>
<dbReference type="HAMAP" id="MF_00203">
    <property type="entry name" value="UvrC"/>
    <property type="match status" value="1"/>
</dbReference>
<dbReference type="PANTHER" id="PTHR30562">
    <property type="entry name" value="UVRC/OXIDOREDUCTASE"/>
    <property type="match status" value="1"/>
</dbReference>
<feature type="domain" description="UvrC family homology region profile" evidence="10">
    <location>
        <begin position="272"/>
        <end position="490"/>
    </location>
</feature>
<dbReference type="CDD" id="cd10434">
    <property type="entry name" value="GIY-YIG_UvrC_Cho"/>
    <property type="match status" value="1"/>
</dbReference>
<comment type="function">
    <text evidence="7">The UvrABC repair system catalyzes the recognition and processing of DNA lesions. UvrC both incises the 5' and 3' sides of the lesion. The N-terminal half is responsible for the 3' incision and the C-terminal half is responsible for the 5' incision.</text>
</comment>
<dbReference type="Gene3D" id="3.30.420.340">
    <property type="entry name" value="UvrC, RNAse H endonuclease domain"/>
    <property type="match status" value="1"/>
</dbReference>
<evidence type="ECO:0000313" key="20">
    <source>
        <dbReference type="Proteomes" id="UP000324896"/>
    </source>
</evidence>
<dbReference type="Proteomes" id="UP000198945">
    <property type="component" value="Unassembled WGS sequence"/>
</dbReference>
<keyword evidence="2 7" id="KW-0227">DNA damage</keyword>